<dbReference type="EMBL" id="LT670848">
    <property type="protein sequence ID" value="SHM26550.1"/>
    <property type="molecule type" value="Genomic_DNA"/>
</dbReference>
<sequence>MYKKVFAVVVTYKRASILEQCLTAVLKSSIYKIEHLHIIVNDNESLTLEVIKKFSLEFPSKISFEIYDNVGPAGGFYYGLKKFLESKSDFVWLMDDDIIPEPGCLQSLMDCTETESYIFSKVLKKTGEEVIAFGWWGVLISKQIVEKAGLPIKDFFYWAEDTEYLQNRMIRKNGIIPYRCGNAVVEHLHQRTGNKPSWYYYYTIRNTLYYRTRIFPLNLKGAVRMIYVFMGTFYRIISKEPEKLKKIYLVGLGTVHGLAGKLGKIEKLHQGY</sequence>
<name>A0A1M7HDI9_9FLAO</name>
<evidence type="ECO:0000313" key="3">
    <source>
        <dbReference type="Proteomes" id="UP000190235"/>
    </source>
</evidence>
<evidence type="ECO:0000313" key="2">
    <source>
        <dbReference type="EMBL" id="SHM26550.1"/>
    </source>
</evidence>
<proteinExistence type="predicted"/>
<dbReference type="GO" id="GO:0016740">
    <property type="term" value="F:transferase activity"/>
    <property type="evidence" value="ECO:0007669"/>
    <property type="project" value="UniProtKB-KW"/>
</dbReference>
<dbReference type="InterPro" id="IPR029044">
    <property type="entry name" value="Nucleotide-diphossugar_trans"/>
</dbReference>
<feature type="domain" description="Glycosyltransferase 2-like" evidence="1">
    <location>
        <begin position="8"/>
        <end position="117"/>
    </location>
</feature>
<dbReference type="OrthoDB" id="9771846at2"/>
<dbReference type="InterPro" id="IPR001173">
    <property type="entry name" value="Glyco_trans_2-like"/>
</dbReference>
<organism evidence="2 3">
    <name type="scientific">Salegentibacter salegens</name>
    <dbReference type="NCBI Taxonomy" id="143223"/>
    <lineage>
        <taxon>Bacteria</taxon>
        <taxon>Pseudomonadati</taxon>
        <taxon>Bacteroidota</taxon>
        <taxon>Flavobacteriia</taxon>
        <taxon>Flavobacteriales</taxon>
        <taxon>Flavobacteriaceae</taxon>
        <taxon>Salegentibacter</taxon>
    </lineage>
</organism>
<keyword evidence="3" id="KW-1185">Reference proteome</keyword>
<dbReference type="STRING" id="143223.SAMN05878281_0092"/>
<accession>A0A1M7HDI9</accession>
<dbReference type="RefSeq" id="WP_079733489.1">
    <property type="nucleotide sequence ID" value="NZ_LT670848.1"/>
</dbReference>
<dbReference type="Gene3D" id="3.90.550.10">
    <property type="entry name" value="Spore Coat Polysaccharide Biosynthesis Protein SpsA, Chain A"/>
    <property type="match status" value="1"/>
</dbReference>
<evidence type="ECO:0000259" key="1">
    <source>
        <dbReference type="Pfam" id="PF00535"/>
    </source>
</evidence>
<keyword evidence="2" id="KW-0808">Transferase</keyword>
<dbReference type="SUPFAM" id="SSF53448">
    <property type="entry name" value="Nucleotide-diphospho-sugar transferases"/>
    <property type="match status" value="1"/>
</dbReference>
<gene>
    <name evidence="2" type="ORF">SAMN05878281_0092</name>
</gene>
<reference evidence="3" key="1">
    <citation type="submission" date="2016-11" db="EMBL/GenBank/DDBJ databases">
        <authorList>
            <person name="Varghese N."/>
            <person name="Submissions S."/>
        </authorList>
    </citation>
    <scope>NUCLEOTIDE SEQUENCE [LARGE SCALE GENOMIC DNA]</scope>
    <source>
        <strain evidence="3">ACAM 48</strain>
    </source>
</reference>
<dbReference type="AlphaFoldDB" id="A0A1M7HDI9"/>
<protein>
    <submittedName>
        <fullName evidence="2">Glycosyltransferase, GT2 family</fullName>
    </submittedName>
</protein>
<dbReference type="Pfam" id="PF00535">
    <property type="entry name" value="Glycos_transf_2"/>
    <property type="match status" value="1"/>
</dbReference>
<dbReference type="Proteomes" id="UP000190235">
    <property type="component" value="Chromosome I"/>
</dbReference>